<organism evidence="2">
    <name type="scientific">Oikopleura dioica</name>
    <name type="common">Tunicate</name>
    <dbReference type="NCBI Taxonomy" id="34765"/>
    <lineage>
        <taxon>Eukaryota</taxon>
        <taxon>Metazoa</taxon>
        <taxon>Chordata</taxon>
        <taxon>Tunicata</taxon>
        <taxon>Appendicularia</taxon>
        <taxon>Copelata</taxon>
        <taxon>Oikopleuridae</taxon>
        <taxon>Oikopleura</taxon>
    </lineage>
</organism>
<reference evidence="2" key="1">
    <citation type="journal article" date="2010" name="Science">
        <title>Plasticity of animal genome architecture unmasked by rapid evolution of a pelagic tunicate.</title>
        <authorList>
            <person name="Denoeud F."/>
            <person name="Henriet S."/>
            <person name="Mungpakdee S."/>
            <person name="Aury J.M."/>
            <person name="Da Silva C."/>
            <person name="Brinkmann H."/>
            <person name="Mikhaleva J."/>
            <person name="Olsen L.C."/>
            <person name="Jubin C."/>
            <person name="Canestro C."/>
            <person name="Bouquet J.M."/>
            <person name="Danks G."/>
            <person name="Poulain J."/>
            <person name="Campsteijn C."/>
            <person name="Adamski M."/>
            <person name="Cross I."/>
            <person name="Yadetie F."/>
            <person name="Muffato M."/>
            <person name="Louis A."/>
            <person name="Butcher S."/>
            <person name="Tsagkogeorga G."/>
            <person name="Konrad A."/>
            <person name="Singh S."/>
            <person name="Jensen M.F."/>
            <person name="Cong E.H."/>
            <person name="Eikeseth-Otteraa H."/>
            <person name="Noel B."/>
            <person name="Anthouard V."/>
            <person name="Porcel B.M."/>
            <person name="Kachouri-Lafond R."/>
            <person name="Nishino A."/>
            <person name="Ugolini M."/>
            <person name="Chourrout P."/>
            <person name="Nishida H."/>
            <person name="Aasland R."/>
            <person name="Huzurbazar S."/>
            <person name="Westhof E."/>
            <person name="Delsuc F."/>
            <person name="Lehrach H."/>
            <person name="Reinhardt R."/>
            <person name="Weissenbach J."/>
            <person name="Roy S.W."/>
            <person name="Artiguenave F."/>
            <person name="Postlethwait J.H."/>
            <person name="Manak J.R."/>
            <person name="Thompson E.M."/>
            <person name="Jaillon O."/>
            <person name="Du Pasquier L."/>
            <person name="Boudinot P."/>
            <person name="Liberles D.A."/>
            <person name="Volff J.N."/>
            <person name="Philippe H."/>
            <person name="Lenhard B."/>
            <person name="Roest Crollius H."/>
            <person name="Wincker P."/>
            <person name="Chourrout D."/>
        </authorList>
    </citation>
    <scope>NUCLEOTIDE SEQUENCE [LARGE SCALE GENOMIC DNA]</scope>
</reference>
<protein>
    <submittedName>
        <fullName evidence="2">Uncharacterized protein</fullName>
    </submittedName>
</protein>
<evidence type="ECO:0000313" key="2">
    <source>
        <dbReference type="EMBL" id="CBY11085.1"/>
    </source>
</evidence>
<proteinExistence type="predicted"/>
<dbReference type="Proteomes" id="UP000001307">
    <property type="component" value="Unassembled WGS sequence"/>
</dbReference>
<feature type="compositionally biased region" description="Basic and acidic residues" evidence="1">
    <location>
        <begin position="83"/>
        <end position="95"/>
    </location>
</feature>
<feature type="compositionally biased region" description="Basic and acidic residues" evidence="1">
    <location>
        <begin position="55"/>
        <end position="76"/>
    </location>
</feature>
<evidence type="ECO:0000313" key="3">
    <source>
        <dbReference type="Proteomes" id="UP000001307"/>
    </source>
</evidence>
<gene>
    <name evidence="2" type="ORF">GSOID_T00014828001</name>
</gene>
<accession>E4XM78</accession>
<dbReference type="InParanoid" id="E4XM78"/>
<evidence type="ECO:0000256" key="1">
    <source>
        <dbReference type="SAM" id="MobiDB-lite"/>
    </source>
</evidence>
<name>E4XM78_OIKDI</name>
<feature type="region of interest" description="Disordered" evidence="1">
    <location>
        <begin position="47"/>
        <end position="95"/>
    </location>
</feature>
<keyword evidence="3" id="KW-1185">Reference proteome</keyword>
<dbReference type="AlphaFoldDB" id="E4XM78"/>
<sequence>MSSACLLSLQSDRTRTRSLSAATNWRHTRAPSNLIYLSLSEFKNKKKTRKSKNFTKQEKEKQYQKIENLFKKDKRDIRKRKQSKNDELLKELKNS</sequence>
<dbReference type="EMBL" id="FN653074">
    <property type="protein sequence ID" value="CBY11085.1"/>
    <property type="molecule type" value="Genomic_DNA"/>
</dbReference>